<evidence type="ECO:0000259" key="5">
    <source>
        <dbReference type="PROSITE" id="PS50026"/>
    </source>
</evidence>
<dbReference type="GeneID" id="8616033"/>
<dbReference type="Pfam" id="PF24143">
    <property type="entry name" value="Beta-sand_ComC_2nd"/>
    <property type="match status" value="1"/>
</dbReference>
<dbReference type="OMA" id="MNITHNI"/>
<comment type="caution">
    <text evidence="2">Lacks conserved residue(s) required for the propagation of feature annotation.</text>
</comment>
<feature type="signal peptide" evidence="4">
    <location>
        <begin position="1"/>
        <end position="21"/>
    </location>
</feature>
<feature type="transmembrane region" description="Helical" evidence="3">
    <location>
        <begin position="1138"/>
        <end position="1162"/>
    </location>
</feature>
<reference evidence="6 7" key="1">
    <citation type="journal article" date="2005" name="Nature">
        <title>The genome of the social amoeba Dictyostelium discoideum.</title>
        <authorList>
            <consortium name="The Dictyostelium discoideum Sequencing Consortium"/>
            <person name="Eichinger L."/>
            <person name="Pachebat J.A."/>
            <person name="Glockner G."/>
            <person name="Rajandream M.A."/>
            <person name="Sucgang R."/>
            <person name="Berriman M."/>
            <person name="Song J."/>
            <person name="Olsen R."/>
            <person name="Szafranski K."/>
            <person name="Xu Q."/>
            <person name="Tunggal B."/>
            <person name="Kummerfeld S."/>
            <person name="Madera M."/>
            <person name="Konfortov B.A."/>
            <person name="Rivero F."/>
            <person name="Bankier A.T."/>
            <person name="Lehmann R."/>
            <person name="Hamlin N."/>
            <person name="Davies R."/>
            <person name="Gaudet P."/>
            <person name="Fey P."/>
            <person name="Pilcher K."/>
            <person name="Chen G."/>
            <person name="Saunders D."/>
            <person name="Sodergren E."/>
            <person name="Davis P."/>
            <person name="Kerhornou A."/>
            <person name="Nie X."/>
            <person name="Hall N."/>
            <person name="Anjard C."/>
            <person name="Hemphill L."/>
            <person name="Bason N."/>
            <person name="Farbrother P."/>
            <person name="Desany B."/>
            <person name="Just E."/>
            <person name="Morio T."/>
            <person name="Rost R."/>
            <person name="Churcher C."/>
            <person name="Cooper J."/>
            <person name="Haydock S."/>
            <person name="van Driessche N."/>
            <person name="Cronin A."/>
            <person name="Goodhead I."/>
            <person name="Muzny D."/>
            <person name="Mourier T."/>
            <person name="Pain A."/>
            <person name="Lu M."/>
            <person name="Harper D."/>
            <person name="Lindsay R."/>
            <person name="Hauser H."/>
            <person name="James K."/>
            <person name="Quiles M."/>
            <person name="Madan Babu M."/>
            <person name="Saito T."/>
            <person name="Buchrieser C."/>
            <person name="Wardroper A."/>
            <person name="Felder M."/>
            <person name="Thangavelu M."/>
            <person name="Johnson D."/>
            <person name="Knights A."/>
            <person name="Loulseged H."/>
            <person name="Mungall K."/>
            <person name="Oliver K."/>
            <person name="Price C."/>
            <person name="Quail M.A."/>
            <person name="Urushihara H."/>
            <person name="Hernandez J."/>
            <person name="Rabbinowitsch E."/>
            <person name="Steffen D."/>
            <person name="Sanders M."/>
            <person name="Ma J."/>
            <person name="Kohara Y."/>
            <person name="Sharp S."/>
            <person name="Simmonds M."/>
            <person name="Spiegler S."/>
            <person name="Tivey A."/>
            <person name="Sugano S."/>
            <person name="White B."/>
            <person name="Walker D."/>
            <person name="Woodward J."/>
            <person name="Winckler T."/>
            <person name="Tanaka Y."/>
            <person name="Shaulsky G."/>
            <person name="Schleicher M."/>
            <person name="Weinstock G."/>
            <person name="Rosenthal A."/>
            <person name="Cox E.C."/>
            <person name="Chisholm R.L."/>
            <person name="Gibbs R."/>
            <person name="Loomis W.F."/>
            <person name="Platzer M."/>
            <person name="Kay R.R."/>
            <person name="Williams J."/>
            <person name="Dear P.H."/>
            <person name="Noegel A.A."/>
            <person name="Barrell B."/>
            <person name="Kuspa A."/>
        </authorList>
    </citation>
    <scope>NUCLEOTIDE SEQUENCE [LARGE SCALE GENOMIC DNA]</scope>
    <source>
        <strain evidence="6 7">AX4</strain>
    </source>
</reference>
<dbReference type="InterPro" id="IPR014756">
    <property type="entry name" value="Ig_E-set"/>
</dbReference>
<feature type="disulfide bond" evidence="2">
    <location>
        <begin position="760"/>
        <end position="769"/>
    </location>
</feature>
<accession>Q55GF6</accession>
<feature type="domain" description="EGF-like" evidence="5">
    <location>
        <begin position="583"/>
        <end position="618"/>
    </location>
</feature>
<dbReference type="InterPro" id="IPR013111">
    <property type="entry name" value="EGF_extracell"/>
</dbReference>
<dbReference type="InterPro" id="IPR000742">
    <property type="entry name" value="EGF"/>
</dbReference>
<keyword evidence="1 2" id="KW-1015">Disulfide bond</keyword>
<dbReference type="PROSITE" id="PS00022">
    <property type="entry name" value="EGF_1"/>
    <property type="match status" value="2"/>
</dbReference>
<evidence type="ECO:0000256" key="1">
    <source>
        <dbReference type="ARBA" id="ARBA00023157"/>
    </source>
</evidence>
<protein>
    <submittedName>
        <fullName evidence="6">EGF-like domain-containing protein</fullName>
    </submittedName>
</protein>
<feature type="disulfide bond" evidence="2">
    <location>
        <begin position="608"/>
        <end position="617"/>
    </location>
</feature>
<dbReference type="Pfam" id="PF07974">
    <property type="entry name" value="EGF_2"/>
    <property type="match status" value="1"/>
</dbReference>
<comment type="caution">
    <text evidence="6">The sequence shown here is derived from an EMBL/GenBank/DDBJ whole genome shotgun (WGS) entry which is preliminary data.</text>
</comment>
<keyword evidence="4" id="KW-0732">Signal</keyword>
<dbReference type="Proteomes" id="UP000002195">
    <property type="component" value="Unassembled WGS sequence"/>
</dbReference>
<dbReference type="eggNOG" id="KOG1225">
    <property type="taxonomic scope" value="Eukaryota"/>
</dbReference>
<evidence type="ECO:0000256" key="3">
    <source>
        <dbReference type="SAM" id="Phobius"/>
    </source>
</evidence>
<dbReference type="PROSITE" id="PS50026">
    <property type="entry name" value="EGF_3"/>
    <property type="match status" value="3"/>
</dbReference>
<evidence type="ECO:0000256" key="2">
    <source>
        <dbReference type="PROSITE-ProRule" id="PRU00076"/>
    </source>
</evidence>
<dbReference type="InterPro" id="IPR057013">
    <property type="entry name" value="LRR_ComC"/>
</dbReference>
<dbReference type="Pfam" id="PF22933">
    <property type="entry name" value="ComC_SSD"/>
    <property type="match status" value="1"/>
</dbReference>
<gene>
    <name evidence="6" type="ORF">DDB_G0267692</name>
</gene>
<dbReference type="EMBL" id="AAFI02000003">
    <property type="protein sequence ID" value="EAL73299.2"/>
    <property type="molecule type" value="Genomic_DNA"/>
</dbReference>
<dbReference type="PRINTS" id="PR00011">
    <property type="entry name" value="EGFLAMININ"/>
</dbReference>
<dbReference type="PROSITE" id="PS01186">
    <property type="entry name" value="EGF_2"/>
    <property type="match status" value="2"/>
</dbReference>
<dbReference type="PhylomeDB" id="Q55GF6"/>
<dbReference type="PANTHER" id="PTHR24032">
    <property type="entry name" value="EGF-LIKE DOMAIN-CONTAINING PROTEIN-RELATED-RELATED"/>
    <property type="match status" value="1"/>
</dbReference>
<dbReference type="Gene3D" id="2.10.25.10">
    <property type="entry name" value="Laminin"/>
    <property type="match status" value="1"/>
</dbReference>
<name>Q55GF6_DICDI</name>
<keyword evidence="3" id="KW-0472">Membrane</keyword>
<evidence type="ECO:0000313" key="7">
    <source>
        <dbReference type="Proteomes" id="UP000002195"/>
    </source>
</evidence>
<feature type="domain" description="EGF-like" evidence="5">
    <location>
        <begin position="736"/>
        <end position="770"/>
    </location>
</feature>
<dbReference type="PaxDb" id="44689-DDB0267044"/>
<dbReference type="RefSeq" id="XP_647228.2">
    <property type="nucleotide sequence ID" value="XM_642136.2"/>
</dbReference>
<dbReference type="KEGG" id="ddi:DDB_G0267692"/>
<dbReference type="dictyBase" id="DDB_G0267692"/>
<dbReference type="Pfam" id="PF24142">
    <property type="entry name" value="Beta-sand_ComC_1st"/>
    <property type="match status" value="1"/>
</dbReference>
<dbReference type="FunCoup" id="Q55GF6">
    <property type="interactions" value="640"/>
</dbReference>
<dbReference type="Pfam" id="PF23106">
    <property type="entry name" value="EGF_Teneurin"/>
    <property type="match status" value="1"/>
</dbReference>
<feature type="disulfide bond" evidence="2">
    <location>
        <begin position="877"/>
        <end position="886"/>
    </location>
</feature>
<dbReference type="CDD" id="cd00603">
    <property type="entry name" value="IPT_PCSR"/>
    <property type="match status" value="1"/>
</dbReference>
<feature type="disulfide bond" evidence="2">
    <location>
        <begin position="858"/>
        <end position="868"/>
    </location>
</feature>
<dbReference type="InterPro" id="IPR002909">
    <property type="entry name" value="IPT_dom"/>
</dbReference>
<keyword evidence="3" id="KW-0812">Transmembrane</keyword>
<dbReference type="InterPro" id="IPR053331">
    <property type="entry name" value="EGF-like_comC"/>
</dbReference>
<dbReference type="HOGENOM" id="CLU_003793_0_0_1"/>
<dbReference type="InParanoid" id="Q55GF6"/>
<keyword evidence="3" id="KW-1133">Transmembrane helix</keyword>
<feature type="domain" description="EGF-like" evidence="5">
    <location>
        <begin position="854"/>
        <end position="887"/>
    </location>
</feature>
<dbReference type="VEuPathDB" id="AmoebaDB:DDB_G0267692"/>
<evidence type="ECO:0000313" key="6">
    <source>
        <dbReference type="EMBL" id="EAL73299.2"/>
    </source>
</evidence>
<proteinExistence type="predicted"/>
<dbReference type="AlphaFoldDB" id="Q55GF6"/>
<dbReference type="SMART" id="SM00181">
    <property type="entry name" value="EGF"/>
    <property type="match status" value="5"/>
</dbReference>
<organism evidence="6 7">
    <name type="scientific">Dictyostelium discoideum</name>
    <name type="common">Social amoeba</name>
    <dbReference type="NCBI Taxonomy" id="44689"/>
    <lineage>
        <taxon>Eukaryota</taxon>
        <taxon>Amoebozoa</taxon>
        <taxon>Evosea</taxon>
        <taxon>Eumycetozoa</taxon>
        <taxon>Dictyostelia</taxon>
        <taxon>Dictyosteliales</taxon>
        <taxon>Dictyosteliaceae</taxon>
        <taxon>Dictyostelium</taxon>
    </lineage>
</organism>
<evidence type="ECO:0000256" key="4">
    <source>
        <dbReference type="SAM" id="SignalP"/>
    </source>
</evidence>
<dbReference type="Pfam" id="PF01833">
    <property type="entry name" value="TIG"/>
    <property type="match status" value="1"/>
</dbReference>
<keyword evidence="7" id="KW-1185">Reference proteome</keyword>
<dbReference type="Pfam" id="PF24141">
    <property type="entry name" value="LRR_ComC"/>
    <property type="match status" value="1"/>
</dbReference>
<dbReference type="PANTHER" id="PTHR24032:SF18">
    <property type="entry name" value="EGF-LIKE DOMAIN-CONTAINING PROTEIN"/>
    <property type="match status" value="1"/>
</dbReference>
<keyword evidence="2" id="KW-0245">EGF-like domain</keyword>
<dbReference type="InterPro" id="IPR057014">
    <property type="entry name" value="B-sand_ComC_1st"/>
</dbReference>
<dbReference type="SUPFAM" id="SSF81296">
    <property type="entry name" value="E set domains"/>
    <property type="match status" value="1"/>
</dbReference>
<dbReference type="InterPro" id="IPR057015">
    <property type="entry name" value="B-sand_ComC_2nd"/>
</dbReference>
<dbReference type="InterPro" id="IPR054484">
    <property type="entry name" value="ComC_SSD"/>
</dbReference>
<sequence>MVFKNITKIFFILISLNLVFSIVPPFNEYNWVSLIKNKFSTTYNGDLCGDYIDCDPQTGSVIGITILSTNINNEKLNISDIDCLPNLEKLHTENVAIEEGFIYHTFSSLKSLTILNSGNSLIDGITQMLPNYDYFELSSSEFGGKDLNLINIANVKKFKSGVGFVNLVYSSFPSNFKTIEISIYALNYIDFSSFPRFKSVAFFFNKNFDLETKQYFPTISTDLMNITHNIGDLLGESTEFYGHTNFKINTLNILSRVTPPSQYIDFSKNLNYKTIRLINFGNFNFNFPIINIQKNTTVEVMNGFLNKMPPISEWGDSNNHVSLQSVNIVAQLPNYTGSAEFVKLSKNQIGGTIDKSWCNTELIVPNNLLGGCFTCYFDNPEVPGIDDPGYAMFDRFTDNSFTNHNKSINCPTFLPRVTVLQRNPPQIKVFGQDIGYDPRNWLVNGTIGFSDVKKVLIGREYHLTLTSGSFIDVDYFSVLFKLPFNASYTFALVDKPPQLDTITVYSDSVITIEGSYFSSYMGHLSQSITVGGVECIPESTSFFNIVCNTYPETLFSSFSQDFVINVEGRETMVTISTHIVSTNYMQCPNRCTNTTTGICDMYSGACTCHRGYRGKDCSLASLTCPSNDLTSVCSGNGLCNSTNGECVCNSGFQSDDCSIPVLNCPTENTSKCSGFGTCNNITGICTCDDNHQSTDCSIPFVKCPSINIFECSGFGKCENTTGVCTCDELSFSDDCSLHNCLEPSCNSNGKCDLSIGQCKCNSLFTGDDCLIPLHFVSSIIPSLETGGPAIFYGYFGDLRSNLKLSIGGLPCQITFNSSNLINCTAPPGSGIKSITVTQNDIVWRGKDIYKYISNFLKCPNDCSNNGRCNQTTLECDCFPNFGSFDCSGSIDNIPKSNVTIDTNSSTTVIKNQEINFQIYYKQLLEVDYNGKIIKQYNLNNNWNSNKSSSSSSSLDQIEHIFTQSINDGNNQCKIISNIKEILKKQEISFADTIFKLEPNSIKLTISIQNYTYQNNLNTLKLEMVASVNQDDNDNENDCNENESNIDTSNSNDLSLFNYIKISKNNKLFSGRFINRVLSDGVSTFLSSTTTTSSLDSVIVSLNLPHCKKECLIDPDFSVLVTSKFQQNCEKDDNNNKKYVIPVAVVVSVVGATAIAGAAYLFYRKKFVENQLKIKLKIFNKQN</sequence>
<feature type="chain" id="PRO_5004250275" evidence="4">
    <location>
        <begin position="22"/>
        <end position="1182"/>
    </location>
</feature>